<organism evidence="1 2">
    <name type="scientific">Eumeta variegata</name>
    <name type="common">Bagworm moth</name>
    <name type="synonym">Eumeta japonica</name>
    <dbReference type="NCBI Taxonomy" id="151549"/>
    <lineage>
        <taxon>Eukaryota</taxon>
        <taxon>Metazoa</taxon>
        <taxon>Ecdysozoa</taxon>
        <taxon>Arthropoda</taxon>
        <taxon>Hexapoda</taxon>
        <taxon>Insecta</taxon>
        <taxon>Pterygota</taxon>
        <taxon>Neoptera</taxon>
        <taxon>Endopterygota</taxon>
        <taxon>Lepidoptera</taxon>
        <taxon>Glossata</taxon>
        <taxon>Ditrysia</taxon>
        <taxon>Tineoidea</taxon>
        <taxon>Psychidae</taxon>
        <taxon>Oiketicinae</taxon>
        <taxon>Eumeta</taxon>
    </lineage>
</organism>
<proteinExistence type="predicted"/>
<comment type="caution">
    <text evidence="1">The sequence shown here is derived from an EMBL/GenBank/DDBJ whole genome shotgun (WGS) entry which is preliminary data.</text>
</comment>
<evidence type="ECO:0000313" key="2">
    <source>
        <dbReference type="Proteomes" id="UP000299102"/>
    </source>
</evidence>
<reference evidence="1 2" key="1">
    <citation type="journal article" date="2019" name="Commun. Biol.">
        <title>The bagworm genome reveals a unique fibroin gene that provides high tensile strength.</title>
        <authorList>
            <person name="Kono N."/>
            <person name="Nakamura H."/>
            <person name="Ohtoshi R."/>
            <person name="Tomita M."/>
            <person name="Numata K."/>
            <person name="Arakawa K."/>
        </authorList>
    </citation>
    <scope>NUCLEOTIDE SEQUENCE [LARGE SCALE GENOMIC DNA]</scope>
</reference>
<name>A0A4C1WGK4_EUMVA</name>
<evidence type="ECO:0000313" key="1">
    <source>
        <dbReference type="EMBL" id="GBP49970.1"/>
    </source>
</evidence>
<dbReference type="Proteomes" id="UP000299102">
    <property type="component" value="Unassembled WGS sequence"/>
</dbReference>
<dbReference type="EMBL" id="BGZK01000555">
    <property type="protein sequence ID" value="GBP49970.1"/>
    <property type="molecule type" value="Genomic_DNA"/>
</dbReference>
<gene>
    <name evidence="1" type="ORF">EVAR_37055_1</name>
</gene>
<keyword evidence="2" id="KW-1185">Reference proteome</keyword>
<dbReference type="AlphaFoldDB" id="A0A4C1WGK4"/>
<accession>A0A4C1WGK4</accession>
<sequence>MAGISRELGQNSQMADLKEYRPNKGRARYANPTPQIHTASVGALVRRPSSILLAFHTALVRTSGRSKHRGIHVAQFMRASLENAVSPVMFDKQRPSVPRRCACAFKAGVCLFARLRPAHRKDVLRLSCV</sequence>
<protein>
    <submittedName>
        <fullName evidence="1">Uncharacterized protein</fullName>
    </submittedName>
</protein>